<gene>
    <name evidence="2" type="ORF">AVDCRST_MAG93-5848</name>
</gene>
<evidence type="ECO:0000256" key="1">
    <source>
        <dbReference type="SAM" id="MobiDB-lite"/>
    </source>
</evidence>
<sequence length="99" mass="11356">MDSGACLKLTDQETVSQEQEERTGSPKGPGPFYELEALEFLRISVGETVWKIAIDLILEFHERADWDQRALFGRLVSPENTFDEPYRYFPDSLSRKAGE</sequence>
<accession>A0A6J4L9X8</accession>
<reference evidence="2" key="1">
    <citation type="submission" date="2020-02" db="EMBL/GenBank/DDBJ databases">
        <authorList>
            <person name="Meier V. D."/>
        </authorList>
    </citation>
    <scope>NUCLEOTIDE SEQUENCE</scope>
    <source>
        <strain evidence="2">AVDCRST_MAG93</strain>
    </source>
</reference>
<proteinExistence type="predicted"/>
<feature type="region of interest" description="Disordered" evidence="1">
    <location>
        <begin position="1"/>
        <end position="30"/>
    </location>
</feature>
<organism evidence="2">
    <name type="scientific">uncultured Chloroflexia bacterium</name>
    <dbReference type="NCBI Taxonomy" id="1672391"/>
    <lineage>
        <taxon>Bacteria</taxon>
        <taxon>Bacillati</taxon>
        <taxon>Chloroflexota</taxon>
        <taxon>Chloroflexia</taxon>
        <taxon>environmental samples</taxon>
    </lineage>
</organism>
<protein>
    <submittedName>
        <fullName evidence="2">Uncharacterized protein</fullName>
    </submittedName>
</protein>
<dbReference type="EMBL" id="CADCTR010001966">
    <property type="protein sequence ID" value="CAA9323171.1"/>
    <property type="molecule type" value="Genomic_DNA"/>
</dbReference>
<dbReference type="AlphaFoldDB" id="A0A6J4L9X8"/>
<evidence type="ECO:0000313" key="2">
    <source>
        <dbReference type="EMBL" id="CAA9323171.1"/>
    </source>
</evidence>
<name>A0A6J4L9X8_9CHLR</name>